<protein>
    <recommendedName>
        <fullName evidence="3">Lipoprotein</fullName>
    </recommendedName>
</protein>
<keyword evidence="2" id="KW-1185">Reference proteome</keyword>
<dbReference type="RefSeq" id="WP_120374633.1">
    <property type="nucleotide sequence ID" value="NZ_RCHC01000001.1"/>
</dbReference>
<evidence type="ECO:0008006" key="3">
    <source>
        <dbReference type="Google" id="ProtNLM"/>
    </source>
</evidence>
<reference evidence="1 2" key="1">
    <citation type="submission" date="2018-09" db="EMBL/GenBank/DDBJ databases">
        <title>The draft genome of Acinetobacter sp. strains.</title>
        <authorList>
            <person name="Qin J."/>
            <person name="Feng Y."/>
            <person name="Zong Z."/>
        </authorList>
    </citation>
    <scope>NUCLEOTIDE SEQUENCE [LARGE SCALE GENOMIC DNA]</scope>
    <source>
        <strain evidence="1 2">WCHAc060005</strain>
    </source>
</reference>
<organism evidence="1 2">
    <name type="scientific">Acinetobacter chengduensis</name>
    <dbReference type="NCBI Taxonomy" id="2420890"/>
    <lineage>
        <taxon>Bacteria</taxon>
        <taxon>Pseudomonadati</taxon>
        <taxon>Pseudomonadota</taxon>
        <taxon>Gammaproteobacteria</taxon>
        <taxon>Moraxellales</taxon>
        <taxon>Moraxellaceae</taxon>
        <taxon>Acinetobacter</taxon>
    </lineage>
</organism>
<dbReference type="EMBL" id="RCHC01000001">
    <property type="protein sequence ID" value="RLL24650.1"/>
    <property type="molecule type" value="Genomic_DNA"/>
</dbReference>
<accession>A0ABX9U158</accession>
<proteinExistence type="predicted"/>
<evidence type="ECO:0000313" key="1">
    <source>
        <dbReference type="EMBL" id="RLL24650.1"/>
    </source>
</evidence>
<dbReference type="Proteomes" id="UP000280271">
    <property type="component" value="Unassembled WGS sequence"/>
</dbReference>
<comment type="caution">
    <text evidence="1">The sequence shown here is derived from an EMBL/GenBank/DDBJ whole genome shotgun (WGS) entry which is preliminary data.</text>
</comment>
<gene>
    <name evidence="1" type="ORF">D9K81_01330</name>
</gene>
<sequence>MNYKFFIIPCVFFINACVYSRNDGILVKKIMIDDNQNVGMVFLSNVNYREKKGSEVGSYIYCEPSKLVDEKSNLFPDAEKKSITGVIDTVNIINENLYSYNVFLEKNIHYDLFEYGSIYTCQRFTGSMSWFLKKSEKFKINLLINNSL</sequence>
<evidence type="ECO:0000313" key="2">
    <source>
        <dbReference type="Proteomes" id="UP000280271"/>
    </source>
</evidence>
<name>A0ABX9U158_9GAMM</name>